<evidence type="ECO:0000256" key="2">
    <source>
        <dbReference type="ARBA" id="ARBA00022679"/>
    </source>
</evidence>
<protein>
    <submittedName>
        <fullName evidence="7">Spermidine/spermine N(1)-acetyltransferase-like protein 1</fullName>
    </submittedName>
</protein>
<comment type="similarity">
    <text evidence="1">Belongs to the acetyltransferase family.</text>
</comment>
<evidence type="ECO:0000313" key="6">
    <source>
        <dbReference type="Proteomes" id="UP000245320"/>
    </source>
</evidence>
<dbReference type="InterPro" id="IPR016181">
    <property type="entry name" value="Acyl_CoA_acyltransferase"/>
</dbReference>
<dbReference type="InterPro" id="IPR051016">
    <property type="entry name" value="Diverse_Substrate_AcTransf"/>
</dbReference>
<dbReference type="PANTHER" id="PTHR10545">
    <property type="entry name" value="DIAMINE N-ACETYLTRANSFERASE"/>
    <property type="match status" value="1"/>
</dbReference>
<sequence length="256" mass="28748">MNQPGTILRGMNQLDMNQPSISQPDINQLGLSQLGMRQIVVSQSSTTQSGTSQPGLSQSGMSQLQPDPSKSSMSEPGIRQTCPSQSIMNQPGMRKPCPSQSSTSQPDVLRGGFGDHPLFYCLIAEVHNHQKPLGNVTVGFAMYYFTYDPWIGKLLYLEDFYVIQAYRGLGIGAEMLKRLGQIAIRSQCNCMKFLVVTWNQASTDYYTCRGALDLSSEEGRHLFRFNREELMDMAGEELKMTHHKLSQYRLQYLNVT</sequence>
<dbReference type="CTD" id="340562"/>
<keyword evidence="2" id="KW-0808">Transferase</keyword>
<dbReference type="AlphaFoldDB" id="A0A6J3QSL1"/>
<dbReference type="CDD" id="cd04301">
    <property type="entry name" value="NAT_SF"/>
    <property type="match status" value="1"/>
</dbReference>
<evidence type="ECO:0000256" key="1">
    <source>
        <dbReference type="ARBA" id="ARBA00008694"/>
    </source>
</evidence>
<gene>
    <name evidence="7" type="primary">SATL1</name>
</gene>
<dbReference type="PROSITE" id="PS51186">
    <property type="entry name" value="GNAT"/>
    <property type="match status" value="1"/>
</dbReference>
<evidence type="ECO:0000259" key="5">
    <source>
        <dbReference type="PROSITE" id="PS51186"/>
    </source>
</evidence>
<proteinExistence type="inferred from homology"/>
<feature type="domain" description="N-acetyltransferase" evidence="5">
    <location>
        <begin position="138"/>
        <end position="245"/>
    </location>
</feature>
<accession>A0A6J3QSL1</accession>
<organism evidence="6 7">
    <name type="scientific">Tursiops truncatus</name>
    <name type="common">Atlantic bottle-nosed dolphin</name>
    <name type="synonym">Delphinus truncatus</name>
    <dbReference type="NCBI Taxonomy" id="9739"/>
    <lineage>
        <taxon>Eukaryota</taxon>
        <taxon>Metazoa</taxon>
        <taxon>Chordata</taxon>
        <taxon>Craniata</taxon>
        <taxon>Vertebrata</taxon>
        <taxon>Euteleostomi</taxon>
        <taxon>Mammalia</taxon>
        <taxon>Eutheria</taxon>
        <taxon>Laurasiatheria</taxon>
        <taxon>Artiodactyla</taxon>
        <taxon>Whippomorpha</taxon>
        <taxon>Cetacea</taxon>
        <taxon>Odontoceti</taxon>
        <taxon>Delphinidae</taxon>
        <taxon>Tursiops</taxon>
    </lineage>
</organism>
<dbReference type="SUPFAM" id="SSF55729">
    <property type="entry name" value="Acyl-CoA N-acyltransferases (Nat)"/>
    <property type="match status" value="1"/>
</dbReference>
<keyword evidence="3" id="KW-0012">Acyltransferase</keyword>
<dbReference type="InterPro" id="IPR000182">
    <property type="entry name" value="GNAT_dom"/>
</dbReference>
<feature type="region of interest" description="Disordered" evidence="4">
    <location>
        <begin position="42"/>
        <end position="108"/>
    </location>
</feature>
<dbReference type="GO" id="GO:0019809">
    <property type="term" value="F:spermidine binding"/>
    <property type="evidence" value="ECO:0007669"/>
    <property type="project" value="TreeGrafter"/>
</dbReference>
<reference evidence="7" key="1">
    <citation type="submission" date="2025-08" db="UniProtKB">
        <authorList>
            <consortium name="RefSeq"/>
        </authorList>
    </citation>
    <scope>IDENTIFICATION</scope>
    <source>
        <tissue evidence="7">Spleen</tissue>
    </source>
</reference>
<dbReference type="GO" id="GO:0032918">
    <property type="term" value="P:spermidine acetylation"/>
    <property type="evidence" value="ECO:0007669"/>
    <property type="project" value="TreeGrafter"/>
</dbReference>
<dbReference type="Pfam" id="PF00583">
    <property type="entry name" value="Acetyltransf_1"/>
    <property type="match status" value="1"/>
</dbReference>
<dbReference type="OrthoDB" id="9684402at2759"/>
<feature type="compositionally biased region" description="Low complexity" evidence="4">
    <location>
        <begin position="42"/>
        <end position="60"/>
    </location>
</feature>
<dbReference type="Gene3D" id="3.40.630.30">
    <property type="match status" value="1"/>
</dbReference>
<dbReference type="GO" id="GO:0004145">
    <property type="term" value="F:diamine N-acetyltransferase activity"/>
    <property type="evidence" value="ECO:0007669"/>
    <property type="project" value="TreeGrafter"/>
</dbReference>
<evidence type="ECO:0000313" key="7">
    <source>
        <dbReference type="RefSeq" id="XP_033705179.1"/>
    </source>
</evidence>
<evidence type="ECO:0000256" key="3">
    <source>
        <dbReference type="ARBA" id="ARBA00023315"/>
    </source>
</evidence>
<dbReference type="InParanoid" id="A0A6J3QSL1"/>
<keyword evidence="6" id="KW-1185">Reference proteome</keyword>
<feature type="compositionally biased region" description="Polar residues" evidence="4">
    <location>
        <begin position="61"/>
        <end position="74"/>
    </location>
</feature>
<evidence type="ECO:0000256" key="4">
    <source>
        <dbReference type="SAM" id="MobiDB-lite"/>
    </source>
</evidence>
<name>A0A6J3QSL1_TURTR</name>
<dbReference type="PANTHER" id="PTHR10545:SF63">
    <property type="entry name" value="SPERMIDINE_SPERMINE N(1)-ACETYLTRANSFERASE-LIKE PROTEIN 1"/>
    <property type="match status" value="1"/>
</dbReference>
<dbReference type="RefSeq" id="XP_033705179.1">
    <property type="nucleotide sequence ID" value="XM_033849288.1"/>
</dbReference>
<dbReference type="Proteomes" id="UP000245320">
    <property type="component" value="Chromosome X"/>
</dbReference>